<organism evidence="2 3">
    <name type="scientific">Euroglyphus maynei</name>
    <name type="common">Mayne's house dust mite</name>
    <dbReference type="NCBI Taxonomy" id="6958"/>
    <lineage>
        <taxon>Eukaryota</taxon>
        <taxon>Metazoa</taxon>
        <taxon>Ecdysozoa</taxon>
        <taxon>Arthropoda</taxon>
        <taxon>Chelicerata</taxon>
        <taxon>Arachnida</taxon>
        <taxon>Acari</taxon>
        <taxon>Acariformes</taxon>
        <taxon>Sarcoptiformes</taxon>
        <taxon>Astigmata</taxon>
        <taxon>Psoroptidia</taxon>
        <taxon>Analgoidea</taxon>
        <taxon>Pyroglyphidae</taxon>
        <taxon>Pyroglyphinae</taxon>
        <taxon>Euroglyphus</taxon>
    </lineage>
</organism>
<dbReference type="Proteomes" id="UP000194236">
    <property type="component" value="Unassembled WGS sequence"/>
</dbReference>
<keyword evidence="3" id="KW-1185">Reference proteome</keyword>
<dbReference type="OrthoDB" id="5984008at2759"/>
<accession>A0A1Y3BBS6</accession>
<evidence type="ECO:0000313" key="3">
    <source>
        <dbReference type="Proteomes" id="UP000194236"/>
    </source>
</evidence>
<evidence type="ECO:0000313" key="2">
    <source>
        <dbReference type="EMBL" id="OTF77026.1"/>
    </source>
</evidence>
<protein>
    <submittedName>
        <fullName evidence="2">Uncharacterized protein</fullName>
    </submittedName>
</protein>
<comment type="caution">
    <text evidence="2">The sequence shown here is derived from an EMBL/GenBank/DDBJ whole genome shotgun (WGS) entry which is preliminary data.</text>
</comment>
<proteinExistence type="predicted"/>
<dbReference type="Gene3D" id="3.40.50.2300">
    <property type="match status" value="1"/>
</dbReference>
<evidence type="ECO:0000256" key="1">
    <source>
        <dbReference type="SAM" id="MobiDB-lite"/>
    </source>
</evidence>
<gene>
    <name evidence="2" type="ORF">BLA29_009069</name>
</gene>
<reference evidence="2 3" key="1">
    <citation type="submission" date="2017-03" db="EMBL/GenBank/DDBJ databases">
        <title>Genome Survey of Euroglyphus maynei.</title>
        <authorList>
            <person name="Arlian L.G."/>
            <person name="Morgan M.S."/>
            <person name="Rider S.D."/>
        </authorList>
    </citation>
    <scope>NUCLEOTIDE SEQUENCE [LARGE SCALE GENOMIC DNA]</scope>
    <source>
        <strain evidence="2">Arlian Lab</strain>
        <tissue evidence="2">Whole body</tissue>
    </source>
</reference>
<name>A0A1Y3BBS6_EURMA</name>
<sequence>MAEIQTTHRRVVLVHCDKRTMKRVIHTGRELDLFNGEKIWILLDGRLEPDEKFDTFSSSSSFNDRPLFADGVNARPNKHAGYSNTNDDDGDDLPLPIGMLAN</sequence>
<dbReference type="AlphaFoldDB" id="A0A1Y3BBS6"/>
<dbReference type="EMBL" id="MUJZ01034724">
    <property type="protein sequence ID" value="OTF77026.1"/>
    <property type="molecule type" value="Genomic_DNA"/>
</dbReference>
<feature type="region of interest" description="Disordered" evidence="1">
    <location>
        <begin position="67"/>
        <end position="102"/>
    </location>
</feature>